<protein>
    <submittedName>
        <fullName evidence="3">Conjugal transfer protein TraC</fullName>
    </submittedName>
</protein>
<dbReference type="InterPro" id="IPR027417">
    <property type="entry name" value="P-loop_NTPase"/>
</dbReference>
<dbReference type="Proteomes" id="UP000533476">
    <property type="component" value="Unassembled WGS sequence"/>
</dbReference>
<dbReference type="Gene3D" id="3.40.50.300">
    <property type="entry name" value="P-loop containing nucleotide triphosphate hydrolases"/>
    <property type="match status" value="1"/>
</dbReference>
<dbReference type="EMBL" id="JABBVZ010000268">
    <property type="protein sequence ID" value="NMP25154.1"/>
    <property type="molecule type" value="Genomic_DNA"/>
</dbReference>
<dbReference type="AlphaFoldDB" id="A0A7Y0L8A8"/>
<dbReference type="CDD" id="cd01127">
    <property type="entry name" value="TrwB_TraG_TraD_VirD4"/>
    <property type="match status" value="1"/>
</dbReference>
<evidence type="ECO:0000313" key="4">
    <source>
        <dbReference type="Proteomes" id="UP000533476"/>
    </source>
</evidence>
<proteinExistence type="predicted"/>
<feature type="domain" description="TraG P-loop" evidence="2">
    <location>
        <begin position="213"/>
        <end position="291"/>
    </location>
</feature>
<name>A0A7Y0L8A8_9FIRM</name>
<feature type="non-terminal residue" evidence="3">
    <location>
        <position position="407"/>
    </location>
</feature>
<evidence type="ECO:0000313" key="3">
    <source>
        <dbReference type="EMBL" id="NMP25154.1"/>
    </source>
</evidence>
<dbReference type="Pfam" id="PF19044">
    <property type="entry name" value="P-loop_TraG"/>
    <property type="match status" value="1"/>
</dbReference>
<dbReference type="InterPro" id="IPR043964">
    <property type="entry name" value="P-loop_TraG"/>
</dbReference>
<dbReference type="Gene3D" id="1.10.8.730">
    <property type="match status" value="1"/>
</dbReference>
<gene>
    <name evidence="3" type="ORF">HIJ39_22930</name>
</gene>
<keyword evidence="4" id="KW-1185">Reference proteome</keyword>
<sequence length="407" mass="43685">MAKKSGTTYPTQSALANAMAPEALEFFPQYLVAGPEWRRVYAILAYPPSVEDGWLTSAANLPGVTLSLHAAPQDAYQLVQALNRRIGAISGQLAMGKNAALTEQRLTQELEDAMALMRQIDAEQQGTFQTAVYLVVSAPDAEVGLRRAKRLEGQLAAQGMRARPLVYYQNEGLQASGPFGIWPKPIQGAQIWPAATIAASWPMGAGGINHGSGIVLGHDADGGMVLIDRWEPPKEAGITNKNFAILSPPGGGKSHATKLMMLREWALGAKVFVLDPEREYRGLARQLDAAWINAAGGGTRVNPLQAPSLPDDTDEEGGSGSGLSTHIQRVLDFFATYLPDLSPMQRALLEEAVERSYATHSITKDMDIGTIPVDGWPHVGDVYAYCQAQTGPEWATLTALLRTAGEG</sequence>
<evidence type="ECO:0000256" key="1">
    <source>
        <dbReference type="SAM" id="MobiDB-lite"/>
    </source>
</evidence>
<dbReference type="RefSeq" id="WP_169103343.1">
    <property type="nucleotide sequence ID" value="NZ_JABBVZ010000268.1"/>
</dbReference>
<reference evidence="3 4" key="1">
    <citation type="submission" date="2020-04" db="EMBL/GenBank/DDBJ databases">
        <authorList>
            <person name="Zhang R."/>
            <person name="Schippers A."/>
        </authorList>
    </citation>
    <scope>NUCLEOTIDE SEQUENCE [LARGE SCALE GENOMIC DNA]</scope>
    <source>
        <strain evidence="3 4">DSM 109850</strain>
    </source>
</reference>
<accession>A0A7Y0L8A8</accession>
<organism evidence="3 4">
    <name type="scientific">Sulfobacillus harzensis</name>
    <dbReference type="NCBI Taxonomy" id="2729629"/>
    <lineage>
        <taxon>Bacteria</taxon>
        <taxon>Bacillati</taxon>
        <taxon>Bacillota</taxon>
        <taxon>Clostridia</taxon>
        <taxon>Eubacteriales</taxon>
        <taxon>Clostridiales Family XVII. Incertae Sedis</taxon>
        <taxon>Sulfobacillus</taxon>
    </lineage>
</organism>
<comment type="caution">
    <text evidence="3">The sequence shown here is derived from an EMBL/GenBank/DDBJ whole genome shotgun (WGS) entry which is preliminary data.</text>
</comment>
<dbReference type="SUPFAM" id="SSF52540">
    <property type="entry name" value="P-loop containing nucleoside triphosphate hydrolases"/>
    <property type="match status" value="1"/>
</dbReference>
<feature type="region of interest" description="Disordered" evidence="1">
    <location>
        <begin position="301"/>
        <end position="322"/>
    </location>
</feature>
<evidence type="ECO:0000259" key="2">
    <source>
        <dbReference type="Pfam" id="PF19044"/>
    </source>
</evidence>